<name>A0A507C525_9FUNG</name>
<dbReference type="Proteomes" id="UP000319731">
    <property type="component" value="Unassembled WGS sequence"/>
</dbReference>
<dbReference type="STRING" id="1806994.A0A507C525"/>
<keyword evidence="2" id="KW-0732">Signal</keyword>
<feature type="compositionally biased region" description="Acidic residues" evidence="1">
    <location>
        <begin position="604"/>
        <end position="619"/>
    </location>
</feature>
<dbReference type="OrthoDB" id="270318at2759"/>
<gene>
    <name evidence="3" type="ORF">SmJEL517_g03148</name>
</gene>
<feature type="compositionally biased region" description="Acidic residues" evidence="1">
    <location>
        <begin position="654"/>
        <end position="663"/>
    </location>
</feature>
<dbReference type="Gene3D" id="1.25.40.20">
    <property type="entry name" value="Ankyrin repeat-containing domain"/>
    <property type="match status" value="1"/>
</dbReference>
<feature type="compositionally biased region" description="Acidic residues" evidence="1">
    <location>
        <begin position="493"/>
        <end position="519"/>
    </location>
</feature>
<feature type="region of interest" description="Disordered" evidence="1">
    <location>
        <begin position="493"/>
        <end position="674"/>
    </location>
</feature>
<evidence type="ECO:0000313" key="3">
    <source>
        <dbReference type="EMBL" id="TPX34219.1"/>
    </source>
</evidence>
<feature type="compositionally biased region" description="Acidic residues" evidence="1">
    <location>
        <begin position="576"/>
        <end position="591"/>
    </location>
</feature>
<organism evidence="3 4">
    <name type="scientific">Synchytrium microbalum</name>
    <dbReference type="NCBI Taxonomy" id="1806994"/>
    <lineage>
        <taxon>Eukaryota</taxon>
        <taxon>Fungi</taxon>
        <taxon>Fungi incertae sedis</taxon>
        <taxon>Chytridiomycota</taxon>
        <taxon>Chytridiomycota incertae sedis</taxon>
        <taxon>Chytridiomycetes</taxon>
        <taxon>Synchytriales</taxon>
        <taxon>Synchytriaceae</taxon>
        <taxon>Synchytrium</taxon>
    </lineage>
</organism>
<accession>A0A507C525</accession>
<dbReference type="GeneID" id="42004373"/>
<keyword evidence="4" id="KW-1185">Reference proteome</keyword>
<feature type="signal peptide" evidence="2">
    <location>
        <begin position="1"/>
        <end position="25"/>
    </location>
</feature>
<dbReference type="AlphaFoldDB" id="A0A507C525"/>
<dbReference type="InterPro" id="IPR036770">
    <property type="entry name" value="Ankyrin_rpt-contain_sf"/>
</dbReference>
<comment type="caution">
    <text evidence="3">The sequence shown here is derived from an EMBL/GenBank/DDBJ whole genome shotgun (WGS) entry which is preliminary data.</text>
</comment>
<reference evidence="3 4" key="1">
    <citation type="journal article" date="2019" name="Sci. Rep.">
        <title>Comparative genomics of chytrid fungi reveal insights into the obligate biotrophic and pathogenic lifestyle of Synchytrium endobioticum.</title>
        <authorList>
            <person name="van de Vossenberg B.T.L.H."/>
            <person name="Warris S."/>
            <person name="Nguyen H.D.T."/>
            <person name="van Gent-Pelzer M.P.E."/>
            <person name="Joly D.L."/>
            <person name="van de Geest H.C."/>
            <person name="Bonants P.J.M."/>
            <person name="Smith D.S."/>
            <person name="Levesque C.A."/>
            <person name="van der Lee T.A.J."/>
        </authorList>
    </citation>
    <scope>NUCLEOTIDE SEQUENCE [LARGE SCALE GENOMIC DNA]</scope>
    <source>
        <strain evidence="3 4">JEL517</strain>
    </source>
</reference>
<proteinExistence type="predicted"/>
<evidence type="ECO:0000313" key="4">
    <source>
        <dbReference type="Proteomes" id="UP000319731"/>
    </source>
</evidence>
<sequence>MHLKPRSPGHLFSLMSRLLITSSTCFPEFQGMNEGYQLQRAVVRLQLKDKLDILVRVLQYGKEKYGRLSLDKQDADTFRRITSPHQHHNQQMALGILLGQPITATLTTDEQTLETLRVLVEDYDFNVNYSRFSVTTGITSLDVNEGYRVFLTAIQTSNARLTKSLLDYGASTHMAKPISITNQRRGLYGADMNAFFMDRARLTDFPNPISYVNYFPADLRPYLRDSADALIMAVHVKNVEITLALLEHDLERWDDAEGGLVLKQALQLAVDDNWADGIPIIRGYINEKDREQKVKKSPSALKKLLVDAVATDNLEEVKRLIKQGARFETPATSDIFYRSIDIFRSIVRGRKTDILAYLIKSNYPGLDQFRLGEMLIQAVESSNMDIVNLLLSQKTRRPKIYEKTIRRAMIKGNFEAFSALLKLLKEQEPFNVIAGWRSLLRVAEKRKYDRKDPEGFFLSRLQNLEKEIMANRADRISKARKGVKMAIVSDDEDLASDDEEEFVDDEEHMEDEESEDDEAVYTQTQQKQHAIAAESDAESDFEESNASASKTLKYAAPTRVISTRPKRNAIKKFETLDLDSMADEDDEDDADMTSIPRVSAQHSDDDDVLSEVEEEEEDDHEVKKRRKAKGKQPAASSNRASSSKRSRRAVVEEHYDDEEEEEEVVKRKRTRKSK</sequence>
<protein>
    <submittedName>
        <fullName evidence="3">Uncharacterized protein</fullName>
    </submittedName>
</protein>
<feature type="chain" id="PRO_5021487698" evidence="2">
    <location>
        <begin position="26"/>
        <end position="674"/>
    </location>
</feature>
<dbReference type="EMBL" id="QEAO01000015">
    <property type="protein sequence ID" value="TPX34219.1"/>
    <property type="molecule type" value="Genomic_DNA"/>
</dbReference>
<dbReference type="SUPFAM" id="SSF48403">
    <property type="entry name" value="Ankyrin repeat"/>
    <property type="match status" value="1"/>
</dbReference>
<evidence type="ECO:0000256" key="2">
    <source>
        <dbReference type="SAM" id="SignalP"/>
    </source>
</evidence>
<dbReference type="RefSeq" id="XP_031025016.1">
    <property type="nucleotide sequence ID" value="XM_031169076.1"/>
</dbReference>
<evidence type="ECO:0000256" key="1">
    <source>
        <dbReference type="SAM" id="MobiDB-lite"/>
    </source>
</evidence>